<reference evidence="2" key="1">
    <citation type="journal article" date="2019" name="Int. J. Syst. Evol. Microbiol.">
        <title>The Global Catalogue of Microorganisms (GCM) 10K type strain sequencing project: providing services to taxonomists for standard genome sequencing and annotation.</title>
        <authorList>
            <consortium name="The Broad Institute Genomics Platform"/>
            <consortium name="The Broad Institute Genome Sequencing Center for Infectious Disease"/>
            <person name="Wu L."/>
            <person name="Ma J."/>
        </authorList>
    </citation>
    <scope>NUCLEOTIDE SEQUENCE [LARGE SCALE GENOMIC DNA]</scope>
    <source>
        <strain evidence="2">KCTC 23314</strain>
    </source>
</reference>
<accession>A0ABQ3FWY1</accession>
<organism evidence="1 2">
    <name type="scientific">Pseudorhodoferax aquiterrae</name>
    <dbReference type="NCBI Taxonomy" id="747304"/>
    <lineage>
        <taxon>Bacteria</taxon>
        <taxon>Pseudomonadati</taxon>
        <taxon>Pseudomonadota</taxon>
        <taxon>Betaproteobacteria</taxon>
        <taxon>Burkholderiales</taxon>
        <taxon>Comamonadaceae</taxon>
    </lineage>
</organism>
<keyword evidence="2" id="KW-1185">Reference proteome</keyword>
<name>A0ABQ3FWY1_9BURK</name>
<dbReference type="Proteomes" id="UP000626210">
    <property type="component" value="Unassembled WGS sequence"/>
</dbReference>
<protein>
    <recommendedName>
        <fullName evidence="3">DUF2283 domain-containing protein</fullName>
    </recommendedName>
</protein>
<comment type="caution">
    <text evidence="1">The sequence shown here is derived from an EMBL/GenBank/DDBJ whole genome shotgun (WGS) entry which is preliminary data.</text>
</comment>
<proteinExistence type="predicted"/>
<gene>
    <name evidence="1" type="ORF">GCM10007320_10650</name>
</gene>
<evidence type="ECO:0000313" key="2">
    <source>
        <dbReference type="Proteomes" id="UP000626210"/>
    </source>
</evidence>
<evidence type="ECO:0008006" key="3">
    <source>
        <dbReference type="Google" id="ProtNLM"/>
    </source>
</evidence>
<dbReference type="EMBL" id="BMYK01000002">
    <property type="protein sequence ID" value="GHC73747.1"/>
    <property type="molecule type" value="Genomic_DNA"/>
</dbReference>
<evidence type="ECO:0000313" key="1">
    <source>
        <dbReference type="EMBL" id="GHC73747.1"/>
    </source>
</evidence>
<sequence length="91" mass="10152">MTSEITDVGFYKLEHDSVVHFRFEEVSDLELDGLNHQNVLSCLGLELLYDSQNQLAGLEVELEHCFGLSGAFRARRARVLTVTPFPGVVDG</sequence>